<dbReference type="RefSeq" id="WP_073549807.1">
    <property type="nucleotide sequence ID" value="NZ_CAWMVK010000043.1"/>
</dbReference>
<comment type="similarity">
    <text evidence="1 2">Belongs to the UPF0102 family.</text>
</comment>
<evidence type="ECO:0000256" key="1">
    <source>
        <dbReference type="ARBA" id="ARBA00006738"/>
    </source>
</evidence>
<dbReference type="Pfam" id="PF02021">
    <property type="entry name" value="UPF0102"/>
    <property type="match status" value="1"/>
</dbReference>
<protein>
    <recommendedName>
        <fullName evidence="2">UPF0102 protein NIES1031_12970</fullName>
    </recommendedName>
</protein>
<reference evidence="3 4" key="1">
    <citation type="submission" date="2016-11" db="EMBL/GenBank/DDBJ databases">
        <title>Draft Genome Sequences of Nine Cyanobacterial Strains from Diverse Habitats.</title>
        <authorList>
            <person name="Zhu T."/>
            <person name="Hou S."/>
            <person name="Lu X."/>
            <person name="Hess W.R."/>
        </authorList>
    </citation>
    <scope>NUCLEOTIDE SEQUENCE [LARGE SCALE GENOMIC DNA]</scope>
    <source>
        <strain evidence="3 4">5.2 s.c.1</strain>
    </source>
</reference>
<name>A0A1U7HQP1_9CHRO</name>
<comment type="caution">
    <text evidence="3">The sequence shown here is derived from an EMBL/GenBank/DDBJ whole genome shotgun (WGS) entry which is preliminary data.</text>
</comment>
<dbReference type="NCBIfam" id="TIGR00252">
    <property type="entry name" value="YraN family protein"/>
    <property type="match status" value="1"/>
</dbReference>
<gene>
    <name evidence="3" type="ORF">NIES1031_12970</name>
</gene>
<dbReference type="Gene3D" id="3.40.1350.10">
    <property type="match status" value="1"/>
</dbReference>
<sequence length="160" mass="18436">MTNPPASYYPDIGVLGEDLVAQWLQLQGCKILHRRWRCRWGELDIVAQQEATTPFVTFVEVKTRSSGNWDEGGLLSLTPQKQAKLCRAATFYLTQYPNLNDFPCRFDVALVYCQRFNTHSPPPINKPAIFESLALQVRNTKFKLLLQEYILAAFEFYSKL</sequence>
<dbReference type="Proteomes" id="UP000185984">
    <property type="component" value="Unassembled WGS sequence"/>
</dbReference>
<evidence type="ECO:0000313" key="4">
    <source>
        <dbReference type="Proteomes" id="UP000185984"/>
    </source>
</evidence>
<dbReference type="InterPro" id="IPR011335">
    <property type="entry name" value="Restrct_endonuc-II-like"/>
</dbReference>
<evidence type="ECO:0000313" key="3">
    <source>
        <dbReference type="EMBL" id="OKH25887.1"/>
    </source>
</evidence>
<evidence type="ECO:0000256" key="2">
    <source>
        <dbReference type="HAMAP-Rule" id="MF_00048"/>
    </source>
</evidence>
<dbReference type="HAMAP" id="MF_00048">
    <property type="entry name" value="UPF0102"/>
    <property type="match status" value="1"/>
</dbReference>
<proteinExistence type="inferred from homology"/>
<organism evidence="3 4">
    <name type="scientific">Chroogloeocystis siderophila 5.2 s.c.1</name>
    <dbReference type="NCBI Taxonomy" id="247279"/>
    <lineage>
        <taxon>Bacteria</taxon>
        <taxon>Bacillati</taxon>
        <taxon>Cyanobacteriota</taxon>
        <taxon>Cyanophyceae</taxon>
        <taxon>Oscillatoriophycideae</taxon>
        <taxon>Chroococcales</taxon>
        <taxon>Chroococcaceae</taxon>
        <taxon>Chroogloeocystis</taxon>
    </lineage>
</organism>
<dbReference type="OrthoDB" id="9802516at2"/>
<dbReference type="PANTHER" id="PTHR34039:SF1">
    <property type="entry name" value="UPF0102 PROTEIN YRAN"/>
    <property type="match status" value="1"/>
</dbReference>
<dbReference type="EMBL" id="MRCC01000009">
    <property type="protein sequence ID" value="OKH25887.1"/>
    <property type="molecule type" value="Genomic_DNA"/>
</dbReference>
<dbReference type="PANTHER" id="PTHR34039">
    <property type="entry name" value="UPF0102 PROTEIN YRAN"/>
    <property type="match status" value="1"/>
</dbReference>
<keyword evidence="4" id="KW-1185">Reference proteome</keyword>
<dbReference type="SUPFAM" id="SSF52980">
    <property type="entry name" value="Restriction endonuclease-like"/>
    <property type="match status" value="1"/>
</dbReference>
<dbReference type="STRING" id="247279.NIES1031_12970"/>
<dbReference type="AlphaFoldDB" id="A0A1U7HQP1"/>
<dbReference type="InterPro" id="IPR003509">
    <property type="entry name" value="UPF0102_YraN-like"/>
</dbReference>
<dbReference type="GO" id="GO:0003676">
    <property type="term" value="F:nucleic acid binding"/>
    <property type="evidence" value="ECO:0007669"/>
    <property type="project" value="InterPro"/>
</dbReference>
<accession>A0A1U7HQP1</accession>
<dbReference type="InterPro" id="IPR011856">
    <property type="entry name" value="tRNA_endonuc-like_dom_sf"/>
</dbReference>